<evidence type="ECO:0000313" key="2">
    <source>
        <dbReference type="EMBL" id="MZR87766.1"/>
    </source>
</evidence>
<protein>
    <submittedName>
        <fullName evidence="3">Uncharacterized protein</fullName>
    </submittedName>
</protein>
<evidence type="ECO:0000313" key="5">
    <source>
        <dbReference type="Proteomes" id="UP000638311"/>
    </source>
</evidence>
<dbReference type="Proteomes" id="UP000638311">
    <property type="component" value="Unassembled WGS sequence"/>
</dbReference>
<accession>A0A6A2SLI4</accession>
<organism evidence="3 5">
    <name type="scientific">Bifidobacterium longum</name>
    <dbReference type="NCBI Taxonomy" id="216816"/>
    <lineage>
        <taxon>Bacteria</taxon>
        <taxon>Bacillati</taxon>
        <taxon>Actinomycetota</taxon>
        <taxon>Actinomycetes</taxon>
        <taxon>Bifidobacteriales</taxon>
        <taxon>Bifidobacteriaceae</taxon>
        <taxon>Bifidobacterium</taxon>
    </lineage>
</organism>
<dbReference type="EMBL" id="WXEF01000001">
    <property type="protein sequence ID" value="MZR87766.1"/>
    <property type="molecule type" value="Genomic_DNA"/>
</dbReference>
<gene>
    <name evidence="2" type="ORF">GT999_00225</name>
    <name evidence="3" type="ORF">GUA24_00230</name>
</gene>
<feature type="compositionally biased region" description="Basic residues" evidence="1">
    <location>
        <begin position="1"/>
        <end position="10"/>
    </location>
</feature>
<reference evidence="3 4" key="1">
    <citation type="journal article" date="2019" name="Nat. Med.">
        <title>A library of human gut bacterial isolates paired with longitudinal multiomics data enables mechanistic microbiome research.</title>
        <authorList>
            <person name="Poyet M."/>
            <person name="Groussin M."/>
            <person name="Gibbons S.M."/>
            <person name="Avila-Pacheco J."/>
            <person name="Jiang X."/>
            <person name="Kearney S.M."/>
            <person name="Perrotta A.R."/>
            <person name="Berdy B."/>
            <person name="Zhao S."/>
            <person name="Lieberman T.D."/>
            <person name="Swanson P.K."/>
            <person name="Smith M."/>
            <person name="Roesemann S."/>
            <person name="Alexander J.E."/>
            <person name="Rich S.A."/>
            <person name="Livny J."/>
            <person name="Vlamakis H."/>
            <person name="Clish C."/>
            <person name="Bullock K."/>
            <person name="Deik A."/>
            <person name="Scott J."/>
            <person name="Pierce K.A."/>
            <person name="Xavier R.J."/>
            <person name="Alm E.J."/>
        </authorList>
    </citation>
    <scope>NUCLEOTIDE SEQUENCE</scope>
    <source>
        <strain evidence="2 4">BIOML-A395</strain>
        <strain evidence="3">BIOML-A409</strain>
    </source>
</reference>
<dbReference type="RefSeq" id="WP_131203440.1">
    <property type="nucleotide sequence ID" value="NZ_CP034089.1"/>
</dbReference>
<dbReference type="AlphaFoldDB" id="A0A6A2SLI4"/>
<evidence type="ECO:0000256" key="1">
    <source>
        <dbReference type="SAM" id="MobiDB-lite"/>
    </source>
</evidence>
<comment type="caution">
    <text evidence="3">The sequence shown here is derived from an EMBL/GenBank/DDBJ whole genome shotgun (WGS) entry which is preliminary data.</text>
</comment>
<feature type="region of interest" description="Disordered" evidence="1">
    <location>
        <begin position="1"/>
        <end position="21"/>
    </location>
</feature>
<name>A0A6A2SLI4_BIFLN</name>
<evidence type="ECO:0000313" key="4">
    <source>
        <dbReference type="Proteomes" id="UP000466472"/>
    </source>
</evidence>
<dbReference type="Proteomes" id="UP000466472">
    <property type="component" value="Unassembled WGS sequence"/>
</dbReference>
<sequence length="75" mass="8580">MARRRGRHRRGDPGKPYRIGEWPDDSLGKLSVILAHHFGGTPWAWRNEASELDWGTAIGLLEQEMERMEEAEHGA</sequence>
<evidence type="ECO:0000313" key="3">
    <source>
        <dbReference type="EMBL" id="MZU07487.1"/>
    </source>
</evidence>
<dbReference type="EMBL" id="WXDR01000001">
    <property type="protein sequence ID" value="MZU07487.1"/>
    <property type="molecule type" value="Genomic_DNA"/>
</dbReference>
<proteinExistence type="predicted"/>